<dbReference type="HOGENOM" id="CLU_2524353_0_0_3"/>
<keyword evidence="2" id="KW-1185">Reference proteome</keyword>
<dbReference type="AlphaFoldDB" id="K9VHR2"/>
<gene>
    <name evidence="1" type="ORF">Osc7112_2335</name>
</gene>
<dbReference type="KEGG" id="oni:Osc7112_2335"/>
<sequence precursor="true">MVQDASLTHMLHHSQLAFSEQAFGAVKRENIFFVKQAGKPVADNGATSQFNGFNGWMLRFEGKREDYPTFPLPHSPPSPLPHSR</sequence>
<reference evidence="1 2" key="1">
    <citation type="submission" date="2012-05" db="EMBL/GenBank/DDBJ databases">
        <title>Finished chromosome of genome of Oscillatoria sp. PCC 7112.</title>
        <authorList>
            <consortium name="US DOE Joint Genome Institute"/>
            <person name="Gugger M."/>
            <person name="Coursin T."/>
            <person name="Rippka R."/>
            <person name="Tandeau De Marsac N."/>
            <person name="Huntemann M."/>
            <person name="Wei C.-L."/>
            <person name="Han J."/>
            <person name="Detter J.C."/>
            <person name="Han C."/>
            <person name="Tapia R."/>
            <person name="Davenport K."/>
            <person name="Daligault H."/>
            <person name="Erkkila T."/>
            <person name="Gu W."/>
            <person name="Munk A.C.C."/>
            <person name="Teshima H."/>
            <person name="Xu Y."/>
            <person name="Chain P."/>
            <person name="Chen A."/>
            <person name="Krypides N."/>
            <person name="Mavromatis K."/>
            <person name="Markowitz V."/>
            <person name="Szeto E."/>
            <person name="Ivanova N."/>
            <person name="Mikhailova N."/>
            <person name="Ovchinnikova G."/>
            <person name="Pagani I."/>
            <person name="Pati A."/>
            <person name="Goodwin L."/>
            <person name="Peters L."/>
            <person name="Pitluck S."/>
            <person name="Woyke T."/>
            <person name="Kerfeld C."/>
        </authorList>
    </citation>
    <scope>NUCLEOTIDE SEQUENCE [LARGE SCALE GENOMIC DNA]</scope>
    <source>
        <strain evidence="1 2">PCC 7112</strain>
    </source>
</reference>
<organism evidence="1 2">
    <name type="scientific">Phormidium nigroviride PCC 7112</name>
    <dbReference type="NCBI Taxonomy" id="179408"/>
    <lineage>
        <taxon>Bacteria</taxon>
        <taxon>Bacillati</taxon>
        <taxon>Cyanobacteriota</taxon>
        <taxon>Cyanophyceae</taxon>
        <taxon>Oscillatoriophycideae</taxon>
        <taxon>Oscillatoriales</taxon>
        <taxon>Oscillatoriaceae</taxon>
        <taxon>Phormidium</taxon>
    </lineage>
</organism>
<evidence type="ECO:0000313" key="1">
    <source>
        <dbReference type="EMBL" id="AFZ06785.1"/>
    </source>
</evidence>
<evidence type="ECO:0000313" key="2">
    <source>
        <dbReference type="Proteomes" id="UP000010478"/>
    </source>
</evidence>
<protein>
    <submittedName>
        <fullName evidence="1">Uncharacterized protein</fullName>
    </submittedName>
</protein>
<accession>K9VHR2</accession>
<dbReference type="EMBL" id="CP003614">
    <property type="protein sequence ID" value="AFZ06785.1"/>
    <property type="molecule type" value="Genomic_DNA"/>
</dbReference>
<name>K9VHR2_9CYAN</name>
<proteinExistence type="predicted"/>
<dbReference type="Proteomes" id="UP000010478">
    <property type="component" value="Chromosome"/>
</dbReference>